<dbReference type="GO" id="GO:0031123">
    <property type="term" value="P:RNA 3'-end processing"/>
    <property type="evidence" value="ECO:0007669"/>
    <property type="project" value="TreeGrafter"/>
</dbReference>
<dbReference type="GeneID" id="117573664"/>
<keyword evidence="10" id="KW-0548">Nucleotidyltransferase</keyword>
<evidence type="ECO:0000256" key="1">
    <source>
        <dbReference type="ARBA" id="ARBA00001936"/>
    </source>
</evidence>
<accession>A0A6P8XJA5</accession>
<dbReference type="Gene3D" id="3.30.460.10">
    <property type="entry name" value="Beta Polymerase, domain 2"/>
    <property type="match status" value="1"/>
</dbReference>
<feature type="region of interest" description="Disordered" evidence="6">
    <location>
        <begin position="121"/>
        <end position="165"/>
    </location>
</feature>
<dbReference type="GO" id="GO:1990817">
    <property type="term" value="F:poly(A) RNA polymerase activity"/>
    <property type="evidence" value="ECO:0007669"/>
    <property type="project" value="UniProtKB-ARBA"/>
</dbReference>
<gene>
    <name evidence="10" type="primary">LOC117573664</name>
</gene>
<keyword evidence="3" id="KW-0808">Transferase</keyword>
<comment type="cofactor">
    <cofactor evidence="2">
        <name>Mg(2+)</name>
        <dbReference type="ChEBI" id="CHEBI:18420"/>
    </cofactor>
</comment>
<evidence type="ECO:0000256" key="6">
    <source>
        <dbReference type="SAM" id="MobiDB-lite"/>
    </source>
</evidence>
<dbReference type="GO" id="GO:0050265">
    <property type="term" value="F:RNA uridylyltransferase activity"/>
    <property type="evidence" value="ECO:0007669"/>
    <property type="project" value="TreeGrafter"/>
</dbReference>
<dbReference type="InterPro" id="IPR043519">
    <property type="entry name" value="NT_sf"/>
</dbReference>
<dbReference type="Pfam" id="PF03828">
    <property type="entry name" value="PAP_assoc"/>
    <property type="match status" value="1"/>
</dbReference>
<keyword evidence="5" id="KW-0460">Magnesium</keyword>
<organism evidence="9 10">
    <name type="scientific">Drosophila albomicans</name>
    <name type="common">Fruit fly</name>
    <dbReference type="NCBI Taxonomy" id="7291"/>
    <lineage>
        <taxon>Eukaryota</taxon>
        <taxon>Metazoa</taxon>
        <taxon>Ecdysozoa</taxon>
        <taxon>Arthropoda</taxon>
        <taxon>Hexapoda</taxon>
        <taxon>Insecta</taxon>
        <taxon>Pterygota</taxon>
        <taxon>Neoptera</taxon>
        <taxon>Endopterygota</taxon>
        <taxon>Diptera</taxon>
        <taxon>Brachycera</taxon>
        <taxon>Muscomorpha</taxon>
        <taxon>Ephydroidea</taxon>
        <taxon>Drosophilidae</taxon>
        <taxon>Drosophila</taxon>
    </lineage>
</organism>
<evidence type="ECO:0000259" key="8">
    <source>
        <dbReference type="Pfam" id="PF22600"/>
    </source>
</evidence>
<dbReference type="InterPro" id="IPR054708">
    <property type="entry name" value="MTPAP-like_central"/>
</dbReference>
<evidence type="ECO:0000313" key="10">
    <source>
        <dbReference type="RefSeq" id="XP_034112883.1"/>
    </source>
</evidence>
<evidence type="ECO:0000256" key="3">
    <source>
        <dbReference type="ARBA" id="ARBA00022679"/>
    </source>
</evidence>
<dbReference type="PANTHER" id="PTHR12271">
    <property type="entry name" value="POLY A POLYMERASE CID PAP -RELATED"/>
    <property type="match status" value="1"/>
</dbReference>
<dbReference type="CDD" id="cd05402">
    <property type="entry name" value="NT_PAP_TUTase"/>
    <property type="match status" value="1"/>
</dbReference>
<dbReference type="Pfam" id="PF22600">
    <property type="entry name" value="MTPAP-like_central"/>
    <property type="match status" value="1"/>
</dbReference>
<feature type="domain" description="PAP-associated" evidence="7">
    <location>
        <begin position="501"/>
        <end position="567"/>
    </location>
</feature>
<protein>
    <submittedName>
        <fullName evidence="10">Terminal uridylyltransferase Tailor isoform X1</fullName>
    </submittedName>
</protein>
<dbReference type="InterPro" id="IPR002058">
    <property type="entry name" value="PAP_assoc"/>
</dbReference>
<keyword evidence="9" id="KW-1185">Reference proteome</keyword>
<dbReference type="AlphaFoldDB" id="A0A6P8XJA5"/>
<evidence type="ECO:0000256" key="4">
    <source>
        <dbReference type="ARBA" id="ARBA00022723"/>
    </source>
</evidence>
<dbReference type="PANTHER" id="PTHR12271:SF66">
    <property type="entry name" value="TERMINAL URIDYLYLTRANSFERASE TAILOR"/>
    <property type="match status" value="1"/>
</dbReference>
<dbReference type="SUPFAM" id="SSF81631">
    <property type="entry name" value="PAP/OAS1 substrate-binding domain"/>
    <property type="match status" value="1"/>
</dbReference>
<evidence type="ECO:0000259" key="7">
    <source>
        <dbReference type="Pfam" id="PF03828"/>
    </source>
</evidence>
<dbReference type="Proteomes" id="UP000515160">
    <property type="component" value="Chromosome 2R"/>
</dbReference>
<evidence type="ECO:0000256" key="2">
    <source>
        <dbReference type="ARBA" id="ARBA00001946"/>
    </source>
</evidence>
<dbReference type="SUPFAM" id="SSF81301">
    <property type="entry name" value="Nucleotidyltransferase"/>
    <property type="match status" value="1"/>
</dbReference>
<feature type="domain" description="Poly(A) RNA polymerase mitochondrial-like central palm" evidence="8">
    <location>
        <begin position="286"/>
        <end position="404"/>
    </location>
</feature>
<evidence type="ECO:0000313" key="9">
    <source>
        <dbReference type="Proteomes" id="UP000515160"/>
    </source>
</evidence>
<sequence length="600" mass="67594">MRIEDVDTFWFDKAEYNNAERLFYEGITRNTSEAGSSRDIRPPVVITVTAKTSKKNKKHNTMAENQQLLYLNPLTMEANYFLETLDWATRQSEAQLDPHLTRLLNRIVEGIEKYLDKNPTYIVPKSTQPVPNEQEEAGTSSAAANSSSASATSSSASATPDEGVAFVPPKELNKIKRTFSCSACTNRIVGTTIAKAVAHLAEQHPNPNPNPPNSKPNINAKVVNPPKAAAPPTKQEKKVATVEARNAKSTVQLPKKAKSMVTADITNMFKEKYQVADKLKVLPEYDNIDRDLCELISPGFADEPIRIYKFGSRITGIGSCSSDLDVFVDIGNNFHIFEHRASKATLLKLRVMRELFVASNKWRIINVIEQARVPIIKTCHLSSGIECDICLNSLGYCNTNLLKYLFEVQPLVQYMCIYVKTWLERCKLSEQITTYSMALMVTYFLQLNQLLPSIATLQNDNSNNAKQFVGPWVANFAQKSLSDLKIHQVQVTVPMIKEYMREFFKYYATFNYERFAVCPYLGTSGVAITKLERRMPQKYLDYAKQNPETTLQIRKPMVVQDPIQLNHNVTKAVTKITLQTFINFCAQTATLLGEVPTIVI</sequence>
<dbReference type="GO" id="GO:0046872">
    <property type="term" value="F:metal ion binding"/>
    <property type="evidence" value="ECO:0007669"/>
    <property type="project" value="UniProtKB-KW"/>
</dbReference>
<name>A0A6P8XJA5_DROAB</name>
<evidence type="ECO:0000256" key="5">
    <source>
        <dbReference type="ARBA" id="ARBA00022842"/>
    </source>
</evidence>
<comment type="cofactor">
    <cofactor evidence="1">
        <name>Mn(2+)</name>
        <dbReference type="ChEBI" id="CHEBI:29035"/>
    </cofactor>
</comment>
<feature type="compositionally biased region" description="Low complexity" evidence="6">
    <location>
        <begin position="139"/>
        <end position="159"/>
    </location>
</feature>
<keyword evidence="4" id="KW-0479">Metal-binding</keyword>
<dbReference type="Gene3D" id="1.10.1410.10">
    <property type="match status" value="1"/>
</dbReference>
<proteinExistence type="predicted"/>
<dbReference type="RefSeq" id="XP_034112883.1">
    <property type="nucleotide sequence ID" value="XM_034256992.2"/>
</dbReference>
<dbReference type="OrthoDB" id="407432at2759"/>
<reference evidence="10" key="1">
    <citation type="submission" date="2025-08" db="UniProtKB">
        <authorList>
            <consortium name="RefSeq"/>
        </authorList>
    </citation>
    <scope>IDENTIFICATION</scope>
    <source>
        <strain evidence="10">15112-1751.03</strain>
        <tissue evidence="10">Whole Adult</tissue>
    </source>
</reference>